<evidence type="ECO:0000256" key="1">
    <source>
        <dbReference type="SAM" id="MobiDB-lite"/>
    </source>
</evidence>
<organism evidence="2 3">
    <name type="scientific">Morchella conica CCBAS932</name>
    <dbReference type="NCBI Taxonomy" id="1392247"/>
    <lineage>
        <taxon>Eukaryota</taxon>
        <taxon>Fungi</taxon>
        <taxon>Dikarya</taxon>
        <taxon>Ascomycota</taxon>
        <taxon>Pezizomycotina</taxon>
        <taxon>Pezizomycetes</taxon>
        <taxon>Pezizales</taxon>
        <taxon>Morchellaceae</taxon>
        <taxon>Morchella</taxon>
    </lineage>
</organism>
<name>A0A3N4KK43_9PEZI</name>
<reference evidence="2 3" key="1">
    <citation type="journal article" date="2018" name="Nat. Ecol. Evol.">
        <title>Pezizomycetes genomes reveal the molecular basis of ectomycorrhizal truffle lifestyle.</title>
        <authorList>
            <person name="Murat C."/>
            <person name="Payen T."/>
            <person name="Noel B."/>
            <person name="Kuo A."/>
            <person name="Morin E."/>
            <person name="Chen J."/>
            <person name="Kohler A."/>
            <person name="Krizsan K."/>
            <person name="Balestrini R."/>
            <person name="Da Silva C."/>
            <person name="Montanini B."/>
            <person name="Hainaut M."/>
            <person name="Levati E."/>
            <person name="Barry K.W."/>
            <person name="Belfiori B."/>
            <person name="Cichocki N."/>
            <person name="Clum A."/>
            <person name="Dockter R.B."/>
            <person name="Fauchery L."/>
            <person name="Guy J."/>
            <person name="Iotti M."/>
            <person name="Le Tacon F."/>
            <person name="Lindquist E.A."/>
            <person name="Lipzen A."/>
            <person name="Malagnac F."/>
            <person name="Mello A."/>
            <person name="Molinier V."/>
            <person name="Miyauchi S."/>
            <person name="Poulain J."/>
            <person name="Riccioni C."/>
            <person name="Rubini A."/>
            <person name="Sitrit Y."/>
            <person name="Splivallo R."/>
            <person name="Traeger S."/>
            <person name="Wang M."/>
            <person name="Zifcakova L."/>
            <person name="Wipf D."/>
            <person name="Zambonelli A."/>
            <person name="Paolocci F."/>
            <person name="Nowrousian M."/>
            <person name="Ottonello S."/>
            <person name="Baldrian P."/>
            <person name="Spatafora J.W."/>
            <person name="Henrissat B."/>
            <person name="Nagy L.G."/>
            <person name="Aury J.M."/>
            <person name="Wincker P."/>
            <person name="Grigoriev I.V."/>
            <person name="Bonfante P."/>
            <person name="Martin F.M."/>
        </authorList>
    </citation>
    <scope>NUCLEOTIDE SEQUENCE [LARGE SCALE GENOMIC DNA]</scope>
    <source>
        <strain evidence="2 3">CCBAS932</strain>
    </source>
</reference>
<dbReference type="AlphaFoldDB" id="A0A3N4KK43"/>
<proteinExistence type="predicted"/>
<feature type="compositionally biased region" description="Basic and acidic residues" evidence="1">
    <location>
        <begin position="208"/>
        <end position="220"/>
    </location>
</feature>
<dbReference type="OrthoDB" id="10346536at2759"/>
<dbReference type="Proteomes" id="UP000277580">
    <property type="component" value="Unassembled WGS sequence"/>
</dbReference>
<keyword evidence="3" id="KW-1185">Reference proteome</keyword>
<accession>A0A3N4KK43</accession>
<dbReference type="InParanoid" id="A0A3N4KK43"/>
<evidence type="ECO:0000313" key="2">
    <source>
        <dbReference type="EMBL" id="RPB09798.1"/>
    </source>
</evidence>
<dbReference type="EMBL" id="ML119148">
    <property type="protein sequence ID" value="RPB09798.1"/>
    <property type="molecule type" value="Genomic_DNA"/>
</dbReference>
<evidence type="ECO:0000313" key="3">
    <source>
        <dbReference type="Proteomes" id="UP000277580"/>
    </source>
</evidence>
<feature type="region of interest" description="Disordered" evidence="1">
    <location>
        <begin position="186"/>
        <end position="220"/>
    </location>
</feature>
<gene>
    <name evidence="2" type="ORF">P167DRAFT_593317</name>
</gene>
<protein>
    <submittedName>
        <fullName evidence="2">Uncharacterized protein</fullName>
    </submittedName>
</protein>
<sequence>MLRKIAVNGIFPTGLILTISRTQKFNQSYPSATTTTPLPPLLFPHSVFLITDMPPCMYTPESTIFCPTSTPGVKIGPPWQSSVYPQDTYAAHSPGVLLGHMVEKILPAPKVSGGLPRPATATKRFNEPLLDLPPGYAQWAPYTIIPRSNEPRIYSPEDPKYWIPEGQGSDPDGHIHLDASTHTTFTAKSNEPPIYLPNYHQSWVPEGQGKDSPDSRRHLDPSTYKHVASKLNEPSIYSSGYPQFYVPQMKGNDSPDRRIHLDASAHERNPDVFHYVQPSPNRLRDPRGRMLLDHLHAAAMRTEEKEAATRYLPISPLTPIFPKDIPSPASSAKVNTNVEPRAAFDLRVDTTIDSRIVERLSRLLVPNCPPESMLAWEIQRRWRREVESELTMPEMMHPRPRRCIF</sequence>